<dbReference type="CDD" id="cd01130">
    <property type="entry name" value="VirB11-like_ATPase"/>
    <property type="match status" value="1"/>
</dbReference>
<evidence type="ECO:0000259" key="2">
    <source>
        <dbReference type="Pfam" id="PF00437"/>
    </source>
</evidence>
<sequence length="433" mass="46307">MVDNAATLVASLQSALAEEPGLAHNPAALARRIRKEAGVISDVEVLEILRRLRNDTSGLGLLEQVLARPGITDVVVNGPEDVFVDQGNGLQRAAISFNSDAEVRRLATRLAISCGQRLDDAQPFADGRINRDDGTSLRIHALLAPPSESGTCLSIRVLRQTNTSLDDLVDNRTLTRESAELLRAMIAARTSFLVIGGTGSGKTTLLSALLSEVSVDERLLIIEDTAELRPNHPHAVTLVARRANAEGSGEITMAQLLRQSLRMRPDRIVVGEIRGAEVVDLLAALNTGHDGGAGTLHANSLHEVPARMEALAALGGLDRTGLHSQLAAAVDVVLTMARQPEGRRLREIGILTGNPVTTEVIWSTEAGPHPGYQSFRDSLALRTHVPRTHAPREFEPLAVEEDAKPDAVTGNSNLHIPAGFDGSLDNFRTGEIS</sequence>
<dbReference type="EMBL" id="LSTQ01000023">
    <property type="protein sequence ID" value="OAH26646.1"/>
    <property type="molecule type" value="Genomic_DNA"/>
</dbReference>
<dbReference type="AlphaFoldDB" id="A0A177IDD0"/>
<dbReference type="Gene3D" id="3.40.50.300">
    <property type="entry name" value="P-loop containing nucleotide triphosphate hydrolases"/>
    <property type="match status" value="1"/>
</dbReference>
<evidence type="ECO:0000313" key="4">
    <source>
        <dbReference type="Proteomes" id="UP000076947"/>
    </source>
</evidence>
<protein>
    <submittedName>
        <fullName evidence="3">ATPase</fullName>
    </submittedName>
</protein>
<name>A0A177IDD0_9CORY</name>
<organism evidence="3 4">
    <name type="scientific">Corynebacterium stationis</name>
    <dbReference type="NCBI Taxonomy" id="1705"/>
    <lineage>
        <taxon>Bacteria</taxon>
        <taxon>Bacillati</taxon>
        <taxon>Actinomycetota</taxon>
        <taxon>Actinomycetes</taxon>
        <taxon>Mycobacteriales</taxon>
        <taxon>Corynebacteriaceae</taxon>
        <taxon>Corynebacterium</taxon>
    </lineage>
</organism>
<dbReference type="InterPro" id="IPR050921">
    <property type="entry name" value="T4SS_GSP_E_ATPase"/>
</dbReference>
<dbReference type="InterPro" id="IPR027417">
    <property type="entry name" value="P-loop_NTPase"/>
</dbReference>
<dbReference type="InterPro" id="IPR022399">
    <property type="entry name" value="TadA-like_ATPase"/>
</dbReference>
<dbReference type="InterPro" id="IPR001482">
    <property type="entry name" value="T2SS/T4SS_dom"/>
</dbReference>
<dbReference type="NCBIfam" id="TIGR03819">
    <property type="entry name" value="heli_sec_ATPase"/>
    <property type="match status" value="1"/>
</dbReference>
<gene>
    <name evidence="3" type="ORF">AYJ05_04210</name>
</gene>
<comment type="caution">
    <text evidence="3">The sequence shown here is derived from an EMBL/GenBank/DDBJ whole genome shotgun (WGS) entry which is preliminary data.</text>
</comment>
<dbReference type="Pfam" id="PF00437">
    <property type="entry name" value="T2SSE"/>
    <property type="match status" value="1"/>
</dbReference>
<dbReference type="SUPFAM" id="SSF52540">
    <property type="entry name" value="P-loop containing nucleoside triphosphate hydrolases"/>
    <property type="match status" value="1"/>
</dbReference>
<dbReference type="STRING" id="1705.CA21670_00890"/>
<dbReference type="PANTHER" id="PTHR30486:SF6">
    <property type="entry name" value="TYPE IV PILUS RETRACTATION ATPASE PILT"/>
    <property type="match status" value="1"/>
</dbReference>
<keyword evidence="4" id="KW-1185">Reference proteome</keyword>
<dbReference type="Gene3D" id="3.30.450.380">
    <property type="match status" value="1"/>
</dbReference>
<evidence type="ECO:0000313" key="3">
    <source>
        <dbReference type="EMBL" id="OAH26646.1"/>
    </source>
</evidence>
<reference evidence="4" key="1">
    <citation type="submission" date="2016-02" db="EMBL/GenBank/DDBJ databases">
        <authorList>
            <person name="Kaur G."/>
            <person name="Nair G.R."/>
            <person name="Mayilraj S."/>
        </authorList>
    </citation>
    <scope>NUCLEOTIDE SEQUENCE [LARGE SCALE GENOMIC DNA]</scope>
    <source>
        <strain evidence="4">GA-15</strain>
    </source>
</reference>
<dbReference type="PANTHER" id="PTHR30486">
    <property type="entry name" value="TWITCHING MOTILITY PROTEIN PILT"/>
    <property type="match status" value="1"/>
</dbReference>
<dbReference type="GO" id="GO:0016887">
    <property type="term" value="F:ATP hydrolysis activity"/>
    <property type="evidence" value="ECO:0007669"/>
    <property type="project" value="InterPro"/>
</dbReference>
<accession>A0A177IDD0</accession>
<proteinExistence type="inferred from homology"/>
<comment type="similarity">
    <text evidence="1">Belongs to the GSP E family.</text>
</comment>
<dbReference type="Proteomes" id="UP000076947">
    <property type="component" value="Unassembled WGS sequence"/>
</dbReference>
<dbReference type="RefSeq" id="WP_066840117.1">
    <property type="nucleotide sequence ID" value="NZ_LSTQ01000023.1"/>
</dbReference>
<feature type="domain" description="Bacterial type II secretion system protein E" evidence="2">
    <location>
        <begin position="58"/>
        <end position="335"/>
    </location>
</feature>
<evidence type="ECO:0000256" key="1">
    <source>
        <dbReference type="ARBA" id="ARBA00006611"/>
    </source>
</evidence>
<dbReference type="OrthoDB" id="9810761at2"/>